<sequence>MELKQNVEKCVILLHEIYGINQHIRYYADYFFQNGYDVYIPNLLGKDVPYSYENEEVAYHNFSQNIGFDTVLQQTKKLIRNVEQSYNQIQIVGFSIGATVGWLCSDEPSIQKVIGFYGSRIRQYIEIEPKAEVILLYGDKEKSFEPKELKKVLEQKSNVFIEIVEAEHGFADPFSSKYQEEITKQIIERYLL</sequence>
<dbReference type="InterPro" id="IPR002925">
    <property type="entry name" value="Dienelactn_hydro"/>
</dbReference>
<dbReference type="Proteomes" id="UP000027778">
    <property type="component" value="Unassembled WGS sequence"/>
</dbReference>
<dbReference type="GO" id="GO:0016787">
    <property type="term" value="F:hydrolase activity"/>
    <property type="evidence" value="ECO:0007669"/>
    <property type="project" value="InterPro"/>
</dbReference>
<dbReference type="AlphaFoldDB" id="A0A073K4Y1"/>
<feature type="domain" description="Dienelactone hydrolase" evidence="1">
    <location>
        <begin position="5"/>
        <end position="189"/>
    </location>
</feature>
<evidence type="ECO:0000259" key="1">
    <source>
        <dbReference type="Pfam" id="PF01738"/>
    </source>
</evidence>
<evidence type="ECO:0000313" key="3">
    <source>
        <dbReference type="Proteomes" id="UP000027778"/>
    </source>
</evidence>
<dbReference type="OrthoDB" id="115291at2"/>
<keyword evidence="3" id="KW-1185">Reference proteome</keyword>
<dbReference type="PANTHER" id="PTHR46623">
    <property type="entry name" value="CARBOXYMETHYLENEBUTENOLIDASE-RELATED"/>
    <property type="match status" value="1"/>
</dbReference>
<protein>
    <recommendedName>
        <fullName evidence="1">Dienelactone hydrolase domain-containing protein</fullName>
    </recommendedName>
</protein>
<comment type="caution">
    <text evidence="2">The sequence shown here is derived from an EMBL/GenBank/DDBJ whole genome shotgun (WGS) entry which is preliminary data.</text>
</comment>
<dbReference type="PANTHER" id="PTHR46623:SF6">
    <property type="entry name" value="ALPHA_BETA-HYDROLASES SUPERFAMILY PROTEIN"/>
    <property type="match status" value="1"/>
</dbReference>
<dbReference type="Gene3D" id="3.40.50.1820">
    <property type="entry name" value="alpha/beta hydrolase"/>
    <property type="match status" value="1"/>
</dbReference>
<dbReference type="EMBL" id="JOTM01000077">
    <property type="protein sequence ID" value="KEK21615.1"/>
    <property type="molecule type" value="Genomic_DNA"/>
</dbReference>
<reference evidence="2 3" key="1">
    <citation type="submission" date="2014-06" db="EMBL/GenBank/DDBJ databases">
        <title>Draft genome sequence of Bacillus gaemokensis JCM 15801 (MCCC 1A00707).</title>
        <authorList>
            <person name="Lai Q."/>
            <person name="Liu Y."/>
            <person name="Shao Z."/>
        </authorList>
    </citation>
    <scope>NUCLEOTIDE SEQUENCE [LARGE SCALE GENOMIC DNA]</scope>
    <source>
        <strain evidence="2 3">JCM 15801</strain>
    </source>
</reference>
<accession>A0A073K4Y1</accession>
<dbReference type="eggNOG" id="COG0412">
    <property type="taxonomic scope" value="Bacteria"/>
</dbReference>
<gene>
    <name evidence="2" type="ORF">BAGA_27700</name>
</gene>
<dbReference type="Pfam" id="PF01738">
    <property type="entry name" value="DLH"/>
    <property type="match status" value="1"/>
</dbReference>
<dbReference type="RefSeq" id="WP_033679054.1">
    <property type="nucleotide sequence ID" value="NZ_JOTM01000077.1"/>
</dbReference>
<name>A0A073K4Y1_9BACI</name>
<dbReference type="InterPro" id="IPR051049">
    <property type="entry name" value="Dienelactone_hydrolase-like"/>
</dbReference>
<proteinExistence type="predicted"/>
<evidence type="ECO:0000313" key="2">
    <source>
        <dbReference type="EMBL" id="KEK21615.1"/>
    </source>
</evidence>
<dbReference type="InterPro" id="IPR029058">
    <property type="entry name" value="AB_hydrolase_fold"/>
</dbReference>
<organism evidence="2 3">
    <name type="scientific">Bacillus gaemokensis</name>
    <dbReference type="NCBI Taxonomy" id="574375"/>
    <lineage>
        <taxon>Bacteria</taxon>
        <taxon>Bacillati</taxon>
        <taxon>Bacillota</taxon>
        <taxon>Bacilli</taxon>
        <taxon>Bacillales</taxon>
        <taxon>Bacillaceae</taxon>
        <taxon>Bacillus</taxon>
        <taxon>Bacillus cereus group</taxon>
    </lineage>
</organism>
<dbReference type="STRING" id="574375.AZF08_27515"/>
<dbReference type="SUPFAM" id="SSF53474">
    <property type="entry name" value="alpha/beta-Hydrolases"/>
    <property type="match status" value="1"/>
</dbReference>